<gene>
    <name evidence="1" type="ORF">E4680_05370</name>
</gene>
<comment type="caution">
    <text evidence="1">The sequence shown here is derived from an EMBL/GenBank/DDBJ whole genome shotgun (WGS) entry which is preliminary data.</text>
</comment>
<evidence type="ECO:0000313" key="2">
    <source>
        <dbReference type="Proteomes" id="UP000297890"/>
    </source>
</evidence>
<reference evidence="1 2" key="1">
    <citation type="journal article" date="2019" name="ISME J.">
        <title>Candidatus Macondimonas diazotrophica, a novel gammaproteobacterial genus dominating crude-oil-contaminated coastal sediments.</title>
        <authorList>
            <person name="Karthikeyan S."/>
            <person name="Konstantinidis K."/>
        </authorList>
    </citation>
    <scope>NUCLEOTIDE SEQUENCE [LARGE SCALE GENOMIC DNA]</scope>
    <source>
        <strain evidence="1 2">KTK01</strain>
    </source>
</reference>
<evidence type="ECO:0008006" key="3">
    <source>
        <dbReference type="Google" id="ProtNLM"/>
    </source>
</evidence>
<dbReference type="OrthoDB" id="598168at2"/>
<evidence type="ECO:0000313" key="1">
    <source>
        <dbReference type="EMBL" id="TFZ83063.1"/>
    </source>
</evidence>
<accession>A0A4Z0FB87</accession>
<dbReference type="EMBL" id="SRIO01000005">
    <property type="protein sequence ID" value="TFZ83063.1"/>
    <property type="molecule type" value="Genomic_DNA"/>
</dbReference>
<dbReference type="AlphaFoldDB" id="A0A4Z0FB87"/>
<keyword evidence="2" id="KW-1185">Reference proteome</keyword>
<name>A0A4Z0FB87_9GAMM</name>
<organism evidence="1 2">
    <name type="scientific">Candidatus Macondimonas diazotrophica</name>
    <dbReference type="NCBI Taxonomy" id="2305248"/>
    <lineage>
        <taxon>Bacteria</taxon>
        <taxon>Pseudomonadati</taxon>
        <taxon>Pseudomonadota</taxon>
        <taxon>Gammaproteobacteria</taxon>
        <taxon>Chromatiales</taxon>
        <taxon>Ectothiorhodospiraceae</taxon>
        <taxon>Candidatus Macondimonas</taxon>
    </lineage>
</organism>
<proteinExistence type="predicted"/>
<sequence length="224" mass="23986">MTSLGWADNAQHALLRSIKKTVVYADLSSMQDWPPSNAAGPTNSPTREGFEMSTMQRKLVFPAVALAAVVATPAAMATETAGKFGLGLSKIIEEDAVAFAGRYWLTEEAGMQGTLYYQNDEQGNDELTSYAVGVKGIFAPVVRENSKFLVSLEAGFASAELETPAGDAETDGWFVFPAVGAEFMLSGLPELGLNFEVGYRYEDSDDLDAQSEGVTGTVGAVYYF</sequence>
<dbReference type="RefSeq" id="WP_135281363.1">
    <property type="nucleotide sequence ID" value="NZ_SRIO01000005.1"/>
</dbReference>
<dbReference type="Proteomes" id="UP000297890">
    <property type="component" value="Unassembled WGS sequence"/>
</dbReference>
<protein>
    <recommendedName>
        <fullName evidence="3">Porin family protein</fullName>
    </recommendedName>
</protein>